<sequence>MSEIVSLELPGESLRSAQEVASRTHRRVEDVLVEWIDKAAAEVPVESLSDESILSLCDMQMTDADQETLSRLLSRNRENRLSELERRQLGDLMTVYRRGLVRKAQAWKEAVARGLKASLS</sequence>
<protein>
    <submittedName>
        <fullName evidence="1">Uncharacterized protein</fullName>
    </submittedName>
</protein>
<evidence type="ECO:0000313" key="1">
    <source>
        <dbReference type="EMBL" id="ETX04335.1"/>
    </source>
</evidence>
<reference evidence="1 2" key="1">
    <citation type="journal article" date="2014" name="Nature">
        <title>An environmental bacterial taxon with a large and distinct metabolic repertoire.</title>
        <authorList>
            <person name="Wilson M.C."/>
            <person name="Mori T."/>
            <person name="Ruckert C."/>
            <person name="Uria A.R."/>
            <person name="Helf M.J."/>
            <person name="Takada K."/>
            <person name="Gernert C."/>
            <person name="Steffens U.A."/>
            <person name="Heycke N."/>
            <person name="Schmitt S."/>
            <person name="Rinke C."/>
            <person name="Helfrich E.J."/>
            <person name="Brachmann A.O."/>
            <person name="Gurgui C."/>
            <person name="Wakimoto T."/>
            <person name="Kracht M."/>
            <person name="Crusemann M."/>
            <person name="Hentschel U."/>
            <person name="Abe I."/>
            <person name="Matsunaga S."/>
            <person name="Kalinowski J."/>
            <person name="Takeyama H."/>
            <person name="Piel J."/>
        </authorList>
    </citation>
    <scope>NUCLEOTIDE SEQUENCE [LARGE SCALE GENOMIC DNA]</scope>
    <source>
        <strain evidence="2">TSY2</strain>
    </source>
</reference>
<dbReference type="Proteomes" id="UP000019140">
    <property type="component" value="Unassembled WGS sequence"/>
</dbReference>
<dbReference type="HOGENOM" id="CLU_156432_0_0_7"/>
<organism evidence="1 2">
    <name type="scientific">Candidatus Entotheonella gemina</name>
    <dbReference type="NCBI Taxonomy" id="1429439"/>
    <lineage>
        <taxon>Bacteria</taxon>
        <taxon>Pseudomonadati</taxon>
        <taxon>Nitrospinota/Tectimicrobiota group</taxon>
        <taxon>Candidatus Tectimicrobiota</taxon>
        <taxon>Candidatus Entotheonellia</taxon>
        <taxon>Candidatus Entotheonellales</taxon>
        <taxon>Candidatus Entotheonellaceae</taxon>
        <taxon>Candidatus Entotheonella</taxon>
    </lineage>
</organism>
<proteinExistence type="predicted"/>
<dbReference type="EMBL" id="AZHX01001244">
    <property type="protein sequence ID" value="ETX04335.1"/>
    <property type="molecule type" value="Genomic_DNA"/>
</dbReference>
<name>W4M2C1_9BACT</name>
<comment type="caution">
    <text evidence="1">The sequence shown here is derived from an EMBL/GenBank/DDBJ whole genome shotgun (WGS) entry which is preliminary data.</text>
</comment>
<keyword evidence="2" id="KW-1185">Reference proteome</keyword>
<dbReference type="AlphaFoldDB" id="W4M2C1"/>
<gene>
    <name evidence="1" type="ORF">ETSY2_29350</name>
</gene>
<accession>W4M2C1</accession>
<evidence type="ECO:0000313" key="2">
    <source>
        <dbReference type="Proteomes" id="UP000019140"/>
    </source>
</evidence>